<protein>
    <recommendedName>
        <fullName evidence="1">VOC domain-containing protein</fullName>
    </recommendedName>
</protein>
<dbReference type="Gene3D" id="3.10.180.10">
    <property type="entry name" value="2,3-Dihydroxybiphenyl 1,2-Dioxygenase, domain 1"/>
    <property type="match status" value="1"/>
</dbReference>
<organism evidence="2 3">
    <name type="scientific">Saponaria officinalis</name>
    <name type="common">Common soapwort</name>
    <name type="synonym">Lychnis saponaria</name>
    <dbReference type="NCBI Taxonomy" id="3572"/>
    <lineage>
        <taxon>Eukaryota</taxon>
        <taxon>Viridiplantae</taxon>
        <taxon>Streptophyta</taxon>
        <taxon>Embryophyta</taxon>
        <taxon>Tracheophyta</taxon>
        <taxon>Spermatophyta</taxon>
        <taxon>Magnoliopsida</taxon>
        <taxon>eudicotyledons</taxon>
        <taxon>Gunneridae</taxon>
        <taxon>Pentapetalae</taxon>
        <taxon>Caryophyllales</taxon>
        <taxon>Caryophyllaceae</taxon>
        <taxon>Caryophylleae</taxon>
        <taxon>Saponaria</taxon>
    </lineage>
</organism>
<dbReference type="CDD" id="cd07245">
    <property type="entry name" value="VOC_like"/>
    <property type="match status" value="1"/>
</dbReference>
<evidence type="ECO:0000259" key="1">
    <source>
        <dbReference type="PROSITE" id="PS51819"/>
    </source>
</evidence>
<dbReference type="Proteomes" id="UP001443914">
    <property type="component" value="Unassembled WGS sequence"/>
</dbReference>
<dbReference type="SUPFAM" id="SSF54593">
    <property type="entry name" value="Glyoxalase/Bleomycin resistance protein/Dihydroxybiphenyl dioxygenase"/>
    <property type="match status" value="1"/>
</dbReference>
<name>A0AAW1JM00_SAPOF</name>
<dbReference type="AlphaFoldDB" id="A0AAW1JM00"/>
<comment type="caution">
    <text evidence="2">The sequence shown here is derived from an EMBL/GenBank/DDBJ whole genome shotgun (WGS) entry which is preliminary data.</text>
</comment>
<reference evidence="2" key="1">
    <citation type="submission" date="2024-03" db="EMBL/GenBank/DDBJ databases">
        <title>WGS assembly of Saponaria officinalis var. Norfolk2.</title>
        <authorList>
            <person name="Jenkins J."/>
            <person name="Shu S."/>
            <person name="Grimwood J."/>
            <person name="Barry K."/>
            <person name="Goodstein D."/>
            <person name="Schmutz J."/>
            <person name="Leebens-Mack J."/>
            <person name="Osbourn A."/>
        </authorList>
    </citation>
    <scope>NUCLEOTIDE SEQUENCE [LARGE SCALE GENOMIC DNA]</scope>
    <source>
        <strain evidence="2">JIC</strain>
    </source>
</reference>
<dbReference type="PANTHER" id="PTHR46142:SF14">
    <property type="entry name" value="METHYLMALONYL-COA EPIMERASE, MITOCHONDRIAL-LIKE"/>
    <property type="match status" value="1"/>
</dbReference>
<evidence type="ECO:0000313" key="3">
    <source>
        <dbReference type="Proteomes" id="UP001443914"/>
    </source>
</evidence>
<dbReference type="InterPro" id="IPR004360">
    <property type="entry name" value="Glyas_Fos-R_dOase_dom"/>
</dbReference>
<evidence type="ECO:0000313" key="2">
    <source>
        <dbReference type="EMBL" id="KAK9706148.1"/>
    </source>
</evidence>
<dbReference type="EMBL" id="JBDFQZ010000007">
    <property type="protein sequence ID" value="KAK9706148.1"/>
    <property type="molecule type" value="Genomic_DNA"/>
</dbReference>
<dbReference type="InterPro" id="IPR037523">
    <property type="entry name" value="VOC_core"/>
</dbReference>
<accession>A0AAW1JM00</accession>
<keyword evidence="3" id="KW-1185">Reference proteome</keyword>
<sequence>MREIAENNPLGLTSLNHISIICRSIEKSIDFYQDVLGFIPVRRPSSFDFHGAWLFNYKIGIHLIQSNDEKVVIMPPTRVINPRDNHISFQCESMEMVEMKLNEMKIKHVKNKVTENGASVDQLFFHDPDGLMIEICNCENIPVIPLKLSYIN</sequence>
<proteinExistence type="predicted"/>
<feature type="domain" description="VOC" evidence="1">
    <location>
        <begin position="14"/>
        <end position="138"/>
    </location>
</feature>
<dbReference type="PANTHER" id="PTHR46142">
    <property type="match status" value="1"/>
</dbReference>
<dbReference type="Pfam" id="PF00903">
    <property type="entry name" value="Glyoxalase"/>
    <property type="match status" value="1"/>
</dbReference>
<gene>
    <name evidence="2" type="ORF">RND81_07G107100</name>
</gene>
<dbReference type="PROSITE" id="PS51819">
    <property type="entry name" value="VOC"/>
    <property type="match status" value="1"/>
</dbReference>
<dbReference type="InterPro" id="IPR029068">
    <property type="entry name" value="Glyas_Bleomycin-R_OHBP_Dase"/>
</dbReference>